<dbReference type="EMBL" id="PIPI01000001">
    <property type="protein sequence ID" value="RUO21945.1"/>
    <property type="molecule type" value="Genomic_DNA"/>
</dbReference>
<dbReference type="InterPro" id="IPR017438">
    <property type="entry name" value="ATP-NAD_kinase_N"/>
</dbReference>
<proteinExistence type="predicted"/>
<accession>A0A432VZ60</accession>
<dbReference type="AlphaFoldDB" id="A0A432VZ60"/>
<dbReference type="PANTHER" id="PTHR40697">
    <property type="entry name" value="ACETOIN CATABOLISM PROTEIN X"/>
    <property type="match status" value="1"/>
</dbReference>
<protein>
    <submittedName>
        <fullName evidence="1">ATP-NAD kinase</fullName>
    </submittedName>
</protein>
<dbReference type="InterPro" id="IPR002504">
    <property type="entry name" value="NADK"/>
</dbReference>
<comment type="caution">
    <text evidence="1">The sequence shown here is derived from an EMBL/GenBank/DDBJ whole genome shotgun (WGS) entry which is preliminary data.</text>
</comment>
<keyword evidence="1" id="KW-0418">Kinase</keyword>
<dbReference type="InterPro" id="IPR016064">
    <property type="entry name" value="NAD/diacylglycerol_kinase_sf"/>
</dbReference>
<dbReference type="GO" id="GO:0051287">
    <property type="term" value="F:NAD binding"/>
    <property type="evidence" value="ECO:0007669"/>
    <property type="project" value="UniProtKB-ARBA"/>
</dbReference>
<dbReference type="Pfam" id="PF01513">
    <property type="entry name" value="NAD_kinase"/>
    <property type="match status" value="1"/>
</dbReference>
<gene>
    <name evidence="1" type="ORF">CWE06_03635</name>
</gene>
<dbReference type="GO" id="GO:0005524">
    <property type="term" value="F:ATP binding"/>
    <property type="evidence" value="ECO:0007669"/>
    <property type="project" value="UniProtKB-ARBA"/>
</dbReference>
<dbReference type="OrthoDB" id="5511344at2"/>
<dbReference type="PANTHER" id="PTHR40697:SF2">
    <property type="entry name" value="ATP-NAD KINASE-RELATED"/>
    <property type="match status" value="1"/>
</dbReference>
<evidence type="ECO:0000313" key="1">
    <source>
        <dbReference type="EMBL" id="RUO21945.1"/>
    </source>
</evidence>
<organism evidence="1 2">
    <name type="scientific">Aliidiomarina haloalkalitolerans</name>
    <dbReference type="NCBI Taxonomy" id="859059"/>
    <lineage>
        <taxon>Bacteria</taxon>
        <taxon>Pseudomonadati</taxon>
        <taxon>Pseudomonadota</taxon>
        <taxon>Gammaproteobacteria</taxon>
        <taxon>Alteromonadales</taxon>
        <taxon>Idiomarinaceae</taxon>
        <taxon>Aliidiomarina</taxon>
    </lineage>
</organism>
<dbReference type="GO" id="GO:0003951">
    <property type="term" value="F:NAD+ kinase activity"/>
    <property type="evidence" value="ECO:0007669"/>
    <property type="project" value="InterPro"/>
</dbReference>
<dbReference type="InterPro" id="IPR039065">
    <property type="entry name" value="AcoX-like"/>
</dbReference>
<dbReference type="Pfam" id="PF20143">
    <property type="entry name" value="NAD_kinase_C"/>
    <property type="match status" value="1"/>
</dbReference>
<keyword evidence="2" id="KW-1185">Reference proteome</keyword>
<name>A0A432VZ60_9GAMM</name>
<dbReference type="GO" id="GO:0006741">
    <property type="term" value="P:NADP+ biosynthetic process"/>
    <property type="evidence" value="ECO:0007669"/>
    <property type="project" value="InterPro"/>
</dbReference>
<keyword evidence="1" id="KW-0808">Transferase</keyword>
<dbReference type="Proteomes" id="UP000288212">
    <property type="component" value="Unassembled WGS sequence"/>
</dbReference>
<dbReference type="InterPro" id="IPR011386">
    <property type="entry name" value="Put_ATP-NAD_kin"/>
</dbReference>
<dbReference type="PIRSF" id="PIRSF016907">
    <property type="entry name" value="Kin_ATP-NAD"/>
    <property type="match status" value="1"/>
</dbReference>
<dbReference type="Gene3D" id="3.40.50.10330">
    <property type="entry name" value="Probable inorganic polyphosphate/atp-NAD kinase, domain 1"/>
    <property type="match status" value="1"/>
</dbReference>
<dbReference type="SUPFAM" id="SSF111331">
    <property type="entry name" value="NAD kinase/diacylglycerol kinase-like"/>
    <property type="match status" value="1"/>
</dbReference>
<dbReference type="RefSeq" id="WP_126791242.1">
    <property type="nucleotide sequence ID" value="NZ_PIPI01000001.1"/>
</dbReference>
<evidence type="ECO:0000313" key="2">
    <source>
        <dbReference type="Proteomes" id="UP000288212"/>
    </source>
</evidence>
<sequence length="386" mass="41145">MTTTVYTLALVINPYAGIGGAVALKGSDGAETRQQALARGAVPKANQRVAEALTLLQPYREQVRFVTASGAMGADLLTALGFEHEVLYRAPHSQTEADDTERAVQSLLTAQPDLLIFAGGDGTARDVYRALNSPAGQPDLPVLGIPAGVKIHSGVYAITPVAAGKVLEQLVTGQLTTLRAADVMDIDETAFRAGTVRARRYGEMQVPGELEYLQAVKIGGKESDELVLADIAADVIESMEDDAWYIMGSGSTVEFIMQELGLPNTLLGVDLIRNQSVVASDVTGAELEQWVAQAQAQEQPVYLVLTLIGGQGHVFGRGNQQLTPAVIRAVGRERFVVVASKSKLQQLNGRPLRVDTGDAKLDQELSGFIPVVTGYHDRTLMAITAI</sequence>
<reference evidence="1 2" key="1">
    <citation type="journal article" date="2011" name="Front. Microbiol.">
        <title>Genomic signatures of strain selection and enhancement in Bacillus atrophaeus var. globigii, a historical biowarfare simulant.</title>
        <authorList>
            <person name="Gibbons H.S."/>
            <person name="Broomall S.M."/>
            <person name="McNew L.A."/>
            <person name="Daligault H."/>
            <person name="Chapman C."/>
            <person name="Bruce D."/>
            <person name="Karavis M."/>
            <person name="Krepps M."/>
            <person name="McGregor P.A."/>
            <person name="Hong C."/>
            <person name="Park K.H."/>
            <person name="Akmal A."/>
            <person name="Feldman A."/>
            <person name="Lin J.S."/>
            <person name="Chang W.E."/>
            <person name="Higgs B.W."/>
            <person name="Demirev P."/>
            <person name="Lindquist J."/>
            <person name="Liem A."/>
            <person name="Fochler E."/>
            <person name="Read T.D."/>
            <person name="Tapia R."/>
            <person name="Johnson S."/>
            <person name="Bishop-Lilly K.A."/>
            <person name="Detter C."/>
            <person name="Han C."/>
            <person name="Sozhamannan S."/>
            <person name="Rosenzweig C.N."/>
            <person name="Skowronski E.W."/>
        </authorList>
    </citation>
    <scope>NUCLEOTIDE SEQUENCE [LARGE SCALE GENOMIC DNA]</scope>
    <source>
        <strain evidence="1 2">AK5</strain>
    </source>
</reference>